<dbReference type="Proteomes" id="UP001055811">
    <property type="component" value="Linkage Group LG04"/>
</dbReference>
<reference evidence="1 2" key="2">
    <citation type="journal article" date="2022" name="Mol. Ecol. Resour.">
        <title>The genomes of chicory, endive, great burdock and yacon provide insights into Asteraceae paleo-polyploidization history and plant inulin production.</title>
        <authorList>
            <person name="Fan W."/>
            <person name="Wang S."/>
            <person name="Wang H."/>
            <person name="Wang A."/>
            <person name="Jiang F."/>
            <person name="Liu H."/>
            <person name="Zhao H."/>
            <person name="Xu D."/>
            <person name="Zhang Y."/>
        </authorList>
    </citation>
    <scope>NUCLEOTIDE SEQUENCE [LARGE SCALE GENOMIC DNA]</scope>
    <source>
        <strain evidence="2">cv. Punajuju</strain>
        <tissue evidence="1">Leaves</tissue>
    </source>
</reference>
<keyword evidence="2" id="KW-1185">Reference proteome</keyword>
<accession>A0ACB9DZU7</accession>
<gene>
    <name evidence="1" type="ORF">L2E82_22939</name>
</gene>
<sequence length="129" mass="14707">MISQANRYAIVDVSNLHEGQIFTCSPWEICGAPIPLIFIFIVADLLSKGWEIFLTRCYLRTTSRRLRLLPTEYLLIILDEDEDDDTMLLGAQFCSDSLSSVSVDAQVSYCLHARIQCIRSLEIQGKFAW</sequence>
<protein>
    <submittedName>
        <fullName evidence="1">Uncharacterized protein</fullName>
    </submittedName>
</protein>
<evidence type="ECO:0000313" key="1">
    <source>
        <dbReference type="EMBL" id="KAI3751848.1"/>
    </source>
</evidence>
<proteinExistence type="predicted"/>
<dbReference type="EMBL" id="CM042012">
    <property type="protein sequence ID" value="KAI3751848.1"/>
    <property type="molecule type" value="Genomic_DNA"/>
</dbReference>
<organism evidence="1 2">
    <name type="scientific">Cichorium intybus</name>
    <name type="common">Chicory</name>
    <dbReference type="NCBI Taxonomy" id="13427"/>
    <lineage>
        <taxon>Eukaryota</taxon>
        <taxon>Viridiplantae</taxon>
        <taxon>Streptophyta</taxon>
        <taxon>Embryophyta</taxon>
        <taxon>Tracheophyta</taxon>
        <taxon>Spermatophyta</taxon>
        <taxon>Magnoliopsida</taxon>
        <taxon>eudicotyledons</taxon>
        <taxon>Gunneridae</taxon>
        <taxon>Pentapetalae</taxon>
        <taxon>asterids</taxon>
        <taxon>campanulids</taxon>
        <taxon>Asterales</taxon>
        <taxon>Asteraceae</taxon>
        <taxon>Cichorioideae</taxon>
        <taxon>Cichorieae</taxon>
        <taxon>Cichoriinae</taxon>
        <taxon>Cichorium</taxon>
    </lineage>
</organism>
<comment type="caution">
    <text evidence="1">The sequence shown here is derived from an EMBL/GenBank/DDBJ whole genome shotgun (WGS) entry which is preliminary data.</text>
</comment>
<reference evidence="2" key="1">
    <citation type="journal article" date="2022" name="Mol. Ecol. Resour.">
        <title>The genomes of chicory, endive, great burdock and yacon provide insights into Asteraceae palaeo-polyploidization history and plant inulin production.</title>
        <authorList>
            <person name="Fan W."/>
            <person name="Wang S."/>
            <person name="Wang H."/>
            <person name="Wang A."/>
            <person name="Jiang F."/>
            <person name="Liu H."/>
            <person name="Zhao H."/>
            <person name="Xu D."/>
            <person name="Zhang Y."/>
        </authorList>
    </citation>
    <scope>NUCLEOTIDE SEQUENCE [LARGE SCALE GENOMIC DNA]</scope>
    <source>
        <strain evidence="2">cv. Punajuju</strain>
    </source>
</reference>
<name>A0ACB9DZU7_CICIN</name>
<evidence type="ECO:0000313" key="2">
    <source>
        <dbReference type="Proteomes" id="UP001055811"/>
    </source>
</evidence>